<dbReference type="STRING" id="525263.HMPREF0298_0788"/>
<dbReference type="InterPro" id="IPR007630">
    <property type="entry name" value="RNA_pol_sigma70_r4"/>
</dbReference>
<name>C0XQR8_CORLD</name>
<dbReference type="Gene3D" id="1.10.10.10">
    <property type="entry name" value="Winged helix-like DNA-binding domain superfamily/Winged helix DNA-binding domain"/>
    <property type="match status" value="1"/>
</dbReference>
<dbReference type="HOGENOM" id="CLU_3006534_0_0_11"/>
<accession>C0XQR8</accession>
<dbReference type="Proteomes" id="UP000006196">
    <property type="component" value="Unassembled WGS sequence"/>
</dbReference>
<evidence type="ECO:0000313" key="2">
    <source>
        <dbReference type="EMBL" id="EEI17482.1"/>
    </source>
</evidence>
<proteinExistence type="predicted"/>
<sequence length="56" mass="6179">MEAISERQKEALSLAYFEGFTQAETASTLGIETSAVKSRIRKALAGLRRCLGNEQF</sequence>
<dbReference type="CDD" id="cd06171">
    <property type="entry name" value="Sigma70_r4"/>
    <property type="match status" value="1"/>
</dbReference>
<protein>
    <submittedName>
        <fullName evidence="2">Sigma-70, region 4</fullName>
    </submittedName>
</protein>
<gene>
    <name evidence="2" type="ORF">HMPREF0298_0788</name>
</gene>
<dbReference type="SUPFAM" id="SSF88659">
    <property type="entry name" value="Sigma3 and sigma4 domains of RNA polymerase sigma factors"/>
    <property type="match status" value="1"/>
</dbReference>
<dbReference type="InterPro" id="IPR013324">
    <property type="entry name" value="RNA_pol_sigma_r3/r4-like"/>
</dbReference>
<dbReference type="GO" id="GO:0006352">
    <property type="term" value="P:DNA-templated transcription initiation"/>
    <property type="evidence" value="ECO:0007669"/>
    <property type="project" value="InterPro"/>
</dbReference>
<evidence type="ECO:0000313" key="3">
    <source>
        <dbReference type="Proteomes" id="UP000006196"/>
    </source>
</evidence>
<dbReference type="Pfam" id="PF04545">
    <property type="entry name" value="Sigma70_r4"/>
    <property type="match status" value="1"/>
</dbReference>
<organism evidence="2 3">
    <name type="scientific">Corynebacterium lipophiloflavum (strain ATCC 700352 / DSM 44291 / CCUG 37336 / JCM 10383 / DMMZ 1944)</name>
    <dbReference type="NCBI Taxonomy" id="525263"/>
    <lineage>
        <taxon>Bacteria</taxon>
        <taxon>Bacillati</taxon>
        <taxon>Actinomycetota</taxon>
        <taxon>Actinomycetes</taxon>
        <taxon>Mycobacteriales</taxon>
        <taxon>Corynebacteriaceae</taxon>
        <taxon>Corynebacterium</taxon>
    </lineage>
</organism>
<dbReference type="InterPro" id="IPR036388">
    <property type="entry name" value="WH-like_DNA-bd_sf"/>
</dbReference>
<keyword evidence="3" id="KW-1185">Reference proteome</keyword>
<reference evidence="2" key="1">
    <citation type="submission" date="2009-01" db="EMBL/GenBank/DDBJ databases">
        <authorList>
            <person name="Qin X."/>
            <person name="Bachman B."/>
            <person name="Battles P."/>
            <person name="Bell A."/>
            <person name="Bess C."/>
            <person name="Bickham C."/>
            <person name="Chaboub L."/>
            <person name="Chen D."/>
            <person name="Coyle M."/>
            <person name="Deiros D.R."/>
            <person name="Dinh H."/>
            <person name="Forbes L."/>
            <person name="Fowler G."/>
            <person name="Francisco L."/>
            <person name="Fu Q."/>
            <person name="Gubbala S."/>
            <person name="Hale W."/>
            <person name="Han Y."/>
            <person name="Hemphill L."/>
            <person name="Highlander S.K."/>
            <person name="Hirani K."/>
            <person name="Hogues M."/>
            <person name="Jackson L."/>
            <person name="Jakkamsetti A."/>
            <person name="Javaid M."/>
            <person name="Jiang H."/>
            <person name="Korchina V."/>
            <person name="Kovar C."/>
            <person name="Lara F."/>
            <person name="Lee S."/>
            <person name="Mata R."/>
            <person name="Mathew T."/>
            <person name="Moen C."/>
            <person name="Morales K."/>
            <person name="Munidasa M."/>
            <person name="Nazareth L."/>
            <person name="Ngo R."/>
            <person name="Nguyen L."/>
            <person name="Okwuonu G."/>
            <person name="Ongeri F."/>
            <person name="Patil S."/>
            <person name="Petrosino J."/>
            <person name="Pham C."/>
            <person name="Pham P."/>
            <person name="Pu L.-L."/>
            <person name="Puazo M."/>
            <person name="Raj R."/>
            <person name="Reid J."/>
            <person name="Rouhana J."/>
            <person name="Saada N."/>
            <person name="Shang Y."/>
            <person name="Simmons D."/>
            <person name="Thornton R."/>
            <person name="Warren J."/>
            <person name="Weissenberger G."/>
            <person name="Zhang J."/>
            <person name="Zhang L."/>
            <person name="Zhou C."/>
            <person name="Zhu D."/>
            <person name="Muzny D."/>
            <person name="Worley K."/>
            <person name="Gibbs R."/>
        </authorList>
    </citation>
    <scope>NUCLEOTIDE SEQUENCE [LARGE SCALE GENOMIC DNA]</scope>
    <source>
        <strain evidence="2">DSM 44291</strain>
    </source>
</reference>
<dbReference type="GO" id="GO:0003700">
    <property type="term" value="F:DNA-binding transcription factor activity"/>
    <property type="evidence" value="ECO:0007669"/>
    <property type="project" value="InterPro"/>
</dbReference>
<evidence type="ECO:0000259" key="1">
    <source>
        <dbReference type="Pfam" id="PF04545"/>
    </source>
</evidence>
<dbReference type="AlphaFoldDB" id="C0XQR8"/>
<dbReference type="EMBL" id="ACHJ01000070">
    <property type="protein sequence ID" value="EEI17482.1"/>
    <property type="molecule type" value="Genomic_DNA"/>
</dbReference>
<feature type="domain" description="RNA polymerase sigma-70 region 4" evidence="1">
    <location>
        <begin position="2"/>
        <end position="48"/>
    </location>
</feature>
<comment type="caution">
    <text evidence="2">The sequence shown here is derived from an EMBL/GenBank/DDBJ whole genome shotgun (WGS) entry which is preliminary data.</text>
</comment>